<dbReference type="PANTHER" id="PTHR36289">
    <property type="entry name" value="CHROMOSOME 12 OPEN READING FRAME 60"/>
    <property type="match status" value="1"/>
</dbReference>
<dbReference type="GeneTree" id="ENSGT00940000171081"/>
<gene>
    <name evidence="1" type="primary">LOC113434490</name>
</gene>
<evidence type="ECO:0000313" key="1">
    <source>
        <dbReference type="Ensembl" id="ENSPTXP00000000766.1"/>
    </source>
</evidence>
<dbReference type="OrthoDB" id="6112619at2759"/>
<organism evidence="1 2">
    <name type="scientific">Pseudonaja textilis</name>
    <name type="common">Eastern brown snake</name>
    <dbReference type="NCBI Taxonomy" id="8673"/>
    <lineage>
        <taxon>Eukaryota</taxon>
        <taxon>Metazoa</taxon>
        <taxon>Chordata</taxon>
        <taxon>Craniata</taxon>
        <taxon>Vertebrata</taxon>
        <taxon>Euteleostomi</taxon>
        <taxon>Lepidosauria</taxon>
        <taxon>Squamata</taxon>
        <taxon>Bifurcata</taxon>
        <taxon>Unidentata</taxon>
        <taxon>Episquamata</taxon>
        <taxon>Toxicofera</taxon>
        <taxon>Serpentes</taxon>
        <taxon>Colubroidea</taxon>
        <taxon>Elapidae</taxon>
        <taxon>Hydrophiinae</taxon>
        <taxon>Pseudonaja</taxon>
    </lineage>
</organism>
<dbReference type="KEGG" id="ptex:113434490"/>
<accession>A0A670XNS5</accession>
<proteinExistence type="predicted"/>
<protein>
    <submittedName>
        <fullName evidence="1">Uncharacterized LOC113434490</fullName>
    </submittedName>
</protein>
<dbReference type="GeneID" id="113434490"/>
<keyword evidence="2" id="KW-1185">Reference proteome</keyword>
<dbReference type="OMA" id="QTLHHYV"/>
<evidence type="ECO:0000313" key="2">
    <source>
        <dbReference type="Proteomes" id="UP000472273"/>
    </source>
</evidence>
<dbReference type="Pfam" id="PF15047">
    <property type="entry name" value="DUF4533"/>
    <property type="match status" value="1"/>
</dbReference>
<dbReference type="PANTHER" id="PTHR36289:SF1">
    <property type="entry name" value="CHROMOSOME 12 OPEN READING FRAME 60"/>
    <property type="match status" value="1"/>
</dbReference>
<dbReference type="Ensembl" id="ENSPTXT00000000790.1">
    <property type="protein sequence ID" value="ENSPTXP00000000766.1"/>
    <property type="gene ID" value="ENSPTXG00000000670.1"/>
</dbReference>
<dbReference type="RefSeq" id="XP_026553501.1">
    <property type="nucleotide sequence ID" value="XM_026697716.1"/>
</dbReference>
<dbReference type="InterPro" id="IPR027895">
    <property type="entry name" value="DUF4533"/>
</dbReference>
<reference evidence="1" key="1">
    <citation type="submission" date="2025-08" db="UniProtKB">
        <authorList>
            <consortium name="Ensembl"/>
        </authorList>
    </citation>
    <scope>IDENTIFICATION</scope>
</reference>
<name>A0A670XNS5_PSETE</name>
<reference evidence="1" key="2">
    <citation type="submission" date="2025-09" db="UniProtKB">
        <authorList>
            <consortium name="Ensembl"/>
        </authorList>
    </citation>
    <scope>IDENTIFICATION</scope>
</reference>
<dbReference type="AlphaFoldDB" id="A0A670XNS5"/>
<dbReference type="Proteomes" id="UP000472273">
    <property type="component" value="Unplaced"/>
</dbReference>
<sequence>MKMHSIFCGAKSEEKLVKASRDMYDCVYFFVSSINTAFRMLNQFLGSKLAIITVQENLSIKENLQLLQSALKEMQMLVELKDKDFQQKIEVSLYSQLILPTLSTDEKIRLVKDIYSQYNGAFESICGPICAVIIKHGNLLEMLEVAIQNLMNTPVPSLQVSELLMTKEEIAKALPDSNPCSSDTSPPVKQKTRSFSVVPTSFSLTKFMRIIHCKKQTSKDPVQLAAEIMAEAVQILKPSCEHFQRYIKVAEEYVTLIIDKKQ</sequence>